<evidence type="ECO:0000313" key="3">
    <source>
        <dbReference type="Proteomes" id="UP000694892"/>
    </source>
</evidence>
<dbReference type="EMBL" id="CM004472">
    <property type="protein sequence ID" value="OCT85876.1"/>
    <property type="molecule type" value="Genomic_DNA"/>
</dbReference>
<feature type="region of interest" description="Disordered" evidence="1">
    <location>
        <begin position="1"/>
        <end position="50"/>
    </location>
</feature>
<reference evidence="3" key="1">
    <citation type="journal article" date="2016" name="Nature">
        <title>Genome evolution in the allotetraploid frog Xenopus laevis.</title>
        <authorList>
            <person name="Session A.M."/>
            <person name="Uno Y."/>
            <person name="Kwon T."/>
            <person name="Chapman J.A."/>
            <person name="Toyoda A."/>
            <person name="Takahashi S."/>
            <person name="Fukui A."/>
            <person name="Hikosaka A."/>
            <person name="Suzuki A."/>
            <person name="Kondo M."/>
            <person name="van Heeringen S.J."/>
            <person name="Quigley I."/>
            <person name="Heinz S."/>
            <person name="Ogino H."/>
            <person name="Ochi H."/>
            <person name="Hellsten U."/>
            <person name="Lyons J.B."/>
            <person name="Simakov O."/>
            <person name="Putnam N."/>
            <person name="Stites J."/>
            <person name="Kuroki Y."/>
            <person name="Tanaka T."/>
            <person name="Michiue T."/>
            <person name="Watanabe M."/>
            <person name="Bogdanovic O."/>
            <person name="Lister R."/>
            <person name="Georgiou G."/>
            <person name="Paranjpe S.S."/>
            <person name="van Kruijsbergen I."/>
            <person name="Shu S."/>
            <person name="Carlson J."/>
            <person name="Kinoshita T."/>
            <person name="Ohta Y."/>
            <person name="Mawaribuchi S."/>
            <person name="Jenkins J."/>
            <person name="Grimwood J."/>
            <person name="Schmutz J."/>
            <person name="Mitros T."/>
            <person name="Mozaffari S.V."/>
            <person name="Suzuki Y."/>
            <person name="Haramoto Y."/>
            <person name="Yamamoto T.S."/>
            <person name="Takagi C."/>
            <person name="Heald R."/>
            <person name="Miller K."/>
            <person name="Haudenschild C."/>
            <person name="Kitzman J."/>
            <person name="Nakayama T."/>
            <person name="Izutsu Y."/>
            <person name="Robert J."/>
            <person name="Fortriede J."/>
            <person name="Burns K."/>
            <person name="Lotay V."/>
            <person name="Karimi K."/>
            <person name="Yasuoka Y."/>
            <person name="Dichmann D.S."/>
            <person name="Flajnik M.F."/>
            <person name="Houston D.W."/>
            <person name="Shendure J."/>
            <person name="DuPasquier L."/>
            <person name="Vize P.D."/>
            <person name="Zorn A.M."/>
            <person name="Ito M."/>
            <person name="Marcotte E.M."/>
            <person name="Wallingford J.B."/>
            <person name="Ito Y."/>
            <person name="Asashima M."/>
            <person name="Ueno N."/>
            <person name="Matsuda Y."/>
            <person name="Veenstra G.J."/>
            <person name="Fujiyama A."/>
            <person name="Harland R.M."/>
            <person name="Taira M."/>
            <person name="Rokhsar D.S."/>
        </authorList>
    </citation>
    <scope>NUCLEOTIDE SEQUENCE [LARGE SCALE GENOMIC DNA]</scope>
    <source>
        <strain evidence="3">J</strain>
    </source>
</reference>
<evidence type="ECO:0000313" key="2">
    <source>
        <dbReference type="EMBL" id="OCT85876.1"/>
    </source>
</evidence>
<dbReference type="Proteomes" id="UP000694892">
    <property type="component" value="Chromosome 4L"/>
</dbReference>
<sequence length="190" mass="21507">MNKKLGDSTGSDTGPHSDKVFTGKCKSFPESSKCPKVQEHGQKEEPTNPVPDYVRQLHSVLGYEKAEYFLHPPPLDFQISSALQRILDGAQDSPGAQEMWHILRENSQQHLHEDFPEETPEYSESVLKNFAQRPVMQKVSRKRHHLCYIRQALDFYTDMSSLLLANKPILDSSPGQELGSSGYNHQALES</sequence>
<protein>
    <submittedName>
        <fullName evidence="2">Uncharacterized protein</fullName>
    </submittedName>
</protein>
<evidence type="ECO:0000256" key="1">
    <source>
        <dbReference type="SAM" id="MobiDB-lite"/>
    </source>
</evidence>
<proteinExistence type="predicted"/>
<dbReference type="AlphaFoldDB" id="A0A974HQ70"/>
<accession>A0A974HQ70</accession>
<gene>
    <name evidence="2" type="ORF">XELAEV_18024045mg</name>
</gene>
<name>A0A974HQ70_XENLA</name>
<organism evidence="2 3">
    <name type="scientific">Xenopus laevis</name>
    <name type="common">African clawed frog</name>
    <dbReference type="NCBI Taxonomy" id="8355"/>
    <lineage>
        <taxon>Eukaryota</taxon>
        <taxon>Metazoa</taxon>
        <taxon>Chordata</taxon>
        <taxon>Craniata</taxon>
        <taxon>Vertebrata</taxon>
        <taxon>Euteleostomi</taxon>
        <taxon>Amphibia</taxon>
        <taxon>Batrachia</taxon>
        <taxon>Anura</taxon>
        <taxon>Pipoidea</taxon>
        <taxon>Pipidae</taxon>
        <taxon>Xenopodinae</taxon>
        <taxon>Xenopus</taxon>
        <taxon>Xenopus</taxon>
    </lineage>
</organism>
<feature type="compositionally biased region" description="Basic and acidic residues" evidence="1">
    <location>
        <begin position="36"/>
        <end position="46"/>
    </location>
</feature>